<evidence type="ECO:0000313" key="2">
    <source>
        <dbReference type="EMBL" id="MPA78664.1"/>
    </source>
</evidence>
<protein>
    <submittedName>
        <fullName evidence="2">Uncharacterized protein</fullName>
    </submittedName>
</protein>
<accession>A0A5B7CDY1</accession>
<proteinExistence type="predicted"/>
<sequence length="107" mass="10626">MERVSKVMLLILTVFLVIFTMDVEGAGRSLKGEERVEHPQNFIGGIGGTIPASPGFGGSIPSIPSPGFSFSSFCSLPGVNCVPVQPTIPGGGLLGGGGPVGGGSGSP</sequence>
<name>A0A5B7CDY1_DAVIN</name>
<dbReference type="EMBL" id="GHES01048105">
    <property type="protein sequence ID" value="MPA78664.1"/>
    <property type="molecule type" value="Transcribed_RNA"/>
</dbReference>
<feature type="chain" id="PRO_5022841723" evidence="1">
    <location>
        <begin position="26"/>
        <end position="107"/>
    </location>
</feature>
<evidence type="ECO:0000256" key="1">
    <source>
        <dbReference type="SAM" id="SignalP"/>
    </source>
</evidence>
<dbReference type="AlphaFoldDB" id="A0A5B7CDY1"/>
<reference evidence="2" key="1">
    <citation type="submission" date="2019-08" db="EMBL/GenBank/DDBJ databases">
        <title>Reference gene set and small RNA set construction with multiple tissues from Davidia involucrata Baill.</title>
        <authorList>
            <person name="Yang H."/>
            <person name="Zhou C."/>
            <person name="Li G."/>
            <person name="Wang J."/>
            <person name="Gao P."/>
            <person name="Wang M."/>
            <person name="Wang R."/>
            <person name="Zhao Y."/>
        </authorList>
    </citation>
    <scope>NUCLEOTIDE SEQUENCE</scope>
    <source>
        <tissue evidence="2">Mixed with DoveR01_LX</tissue>
    </source>
</reference>
<gene>
    <name evidence="2" type="ORF">Din_048105</name>
</gene>
<organism evidence="2">
    <name type="scientific">Davidia involucrata</name>
    <name type="common">Dove tree</name>
    <dbReference type="NCBI Taxonomy" id="16924"/>
    <lineage>
        <taxon>Eukaryota</taxon>
        <taxon>Viridiplantae</taxon>
        <taxon>Streptophyta</taxon>
        <taxon>Embryophyta</taxon>
        <taxon>Tracheophyta</taxon>
        <taxon>Spermatophyta</taxon>
        <taxon>Magnoliopsida</taxon>
        <taxon>eudicotyledons</taxon>
        <taxon>Gunneridae</taxon>
        <taxon>Pentapetalae</taxon>
        <taxon>asterids</taxon>
        <taxon>Cornales</taxon>
        <taxon>Nyssaceae</taxon>
        <taxon>Davidia</taxon>
    </lineage>
</organism>
<feature type="signal peptide" evidence="1">
    <location>
        <begin position="1"/>
        <end position="25"/>
    </location>
</feature>
<keyword evidence="1" id="KW-0732">Signal</keyword>